<dbReference type="SUPFAM" id="SSF50331">
    <property type="entry name" value="MOP-like"/>
    <property type="match status" value="1"/>
</dbReference>
<dbReference type="EMBL" id="FLUV01000884">
    <property type="protein sequence ID" value="SBW21772.1"/>
    <property type="molecule type" value="Genomic_DNA"/>
</dbReference>
<protein>
    <recommendedName>
        <fullName evidence="1">Transport-associated OB type 2 domain-containing protein</fullName>
    </recommendedName>
</protein>
<dbReference type="Proteomes" id="UP000199013">
    <property type="component" value="Unassembled WGS sequence"/>
</dbReference>
<dbReference type="InterPro" id="IPR008995">
    <property type="entry name" value="Mo/tungstate-bd_C_term_dom"/>
</dbReference>
<keyword evidence="3" id="KW-1185">Reference proteome</keyword>
<accession>A0A1C3NX07</accession>
<feature type="domain" description="Transport-associated OB type 2" evidence="1">
    <location>
        <begin position="3"/>
        <end position="70"/>
    </location>
</feature>
<proteinExistence type="predicted"/>
<dbReference type="AlphaFoldDB" id="A0A1C3NX07"/>
<evidence type="ECO:0000259" key="1">
    <source>
        <dbReference type="Pfam" id="PF08402"/>
    </source>
</evidence>
<dbReference type="InterPro" id="IPR013611">
    <property type="entry name" value="Transp-assoc_OB_typ2"/>
</dbReference>
<dbReference type="GO" id="GO:0022857">
    <property type="term" value="F:transmembrane transporter activity"/>
    <property type="evidence" value="ECO:0007669"/>
    <property type="project" value="InterPro"/>
</dbReference>
<name>A0A1C3NX07_9ACTN</name>
<evidence type="ECO:0000313" key="3">
    <source>
        <dbReference type="Proteomes" id="UP000199013"/>
    </source>
</evidence>
<organism evidence="2 3">
    <name type="scientific">Candidatus Protofrankia californiensis</name>
    <dbReference type="NCBI Taxonomy" id="1839754"/>
    <lineage>
        <taxon>Bacteria</taxon>
        <taxon>Bacillati</taxon>
        <taxon>Actinomycetota</taxon>
        <taxon>Actinomycetes</taxon>
        <taxon>Frankiales</taxon>
        <taxon>Frankiaceae</taxon>
        <taxon>Protofrankia</taxon>
    </lineage>
</organism>
<dbReference type="GO" id="GO:0043190">
    <property type="term" value="C:ATP-binding cassette (ABC) transporter complex"/>
    <property type="evidence" value="ECO:0007669"/>
    <property type="project" value="InterPro"/>
</dbReference>
<reference evidence="3" key="1">
    <citation type="submission" date="2016-02" db="EMBL/GenBank/DDBJ databases">
        <authorList>
            <person name="Wibberg D."/>
        </authorList>
    </citation>
    <scope>NUCLEOTIDE SEQUENCE [LARGE SCALE GENOMIC DNA]</scope>
</reference>
<dbReference type="Pfam" id="PF08402">
    <property type="entry name" value="TOBE_2"/>
    <property type="match status" value="1"/>
</dbReference>
<evidence type="ECO:0000313" key="2">
    <source>
        <dbReference type="EMBL" id="SBW21772.1"/>
    </source>
</evidence>
<gene>
    <name evidence="2" type="ORF">FDG2_2123</name>
</gene>
<sequence length="84" mass="8970">MTVMLRPEQMGVTARDRAPDSAVTATVLHQDFYGHDAMITLGLTDGTRVTARILDAGKPLALGDDVAVHVRGVVRAWPRTVGSS</sequence>
<dbReference type="GO" id="GO:0005524">
    <property type="term" value="F:ATP binding"/>
    <property type="evidence" value="ECO:0007669"/>
    <property type="project" value="InterPro"/>
</dbReference>